<organism evidence="1 2">
    <name type="scientific">Portunus trituberculatus</name>
    <name type="common">Swimming crab</name>
    <name type="synonym">Neptunus trituberculatus</name>
    <dbReference type="NCBI Taxonomy" id="210409"/>
    <lineage>
        <taxon>Eukaryota</taxon>
        <taxon>Metazoa</taxon>
        <taxon>Ecdysozoa</taxon>
        <taxon>Arthropoda</taxon>
        <taxon>Crustacea</taxon>
        <taxon>Multicrustacea</taxon>
        <taxon>Malacostraca</taxon>
        <taxon>Eumalacostraca</taxon>
        <taxon>Eucarida</taxon>
        <taxon>Decapoda</taxon>
        <taxon>Pleocyemata</taxon>
        <taxon>Brachyura</taxon>
        <taxon>Eubrachyura</taxon>
        <taxon>Portunoidea</taxon>
        <taxon>Portunidae</taxon>
        <taxon>Portuninae</taxon>
        <taxon>Portunus</taxon>
    </lineage>
</organism>
<dbReference type="AlphaFoldDB" id="A0A5B7FJT7"/>
<comment type="caution">
    <text evidence="1">The sequence shown here is derived from an EMBL/GenBank/DDBJ whole genome shotgun (WGS) entry which is preliminary data.</text>
</comment>
<evidence type="ECO:0000313" key="2">
    <source>
        <dbReference type="Proteomes" id="UP000324222"/>
    </source>
</evidence>
<dbReference type="Proteomes" id="UP000324222">
    <property type="component" value="Unassembled WGS sequence"/>
</dbReference>
<dbReference type="EMBL" id="VSRR010007359">
    <property type="protein sequence ID" value="MPC46752.1"/>
    <property type="molecule type" value="Genomic_DNA"/>
</dbReference>
<reference evidence="1 2" key="1">
    <citation type="submission" date="2019-05" db="EMBL/GenBank/DDBJ databases">
        <title>Another draft genome of Portunus trituberculatus and its Hox gene families provides insights of decapod evolution.</title>
        <authorList>
            <person name="Jeong J.-H."/>
            <person name="Song I."/>
            <person name="Kim S."/>
            <person name="Choi T."/>
            <person name="Kim D."/>
            <person name="Ryu S."/>
            <person name="Kim W."/>
        </authorList>
    </citation>
    <scope>NUCLEOTIDE SEQUENCE [LARGE SCALE GENOMIC DNA]</scope>
    <source>
        <tissue evidence="1">Muscle</tissue>
    </source>
</reference>
<evidence type="ECO:0000313" key="1">
    <source>
        <dbReference type="EMBL" id="MPC46752.1"/>
    </source>
</evidence>
<accession>A0A5B7FJT7</accession>
<sequence length="230" mass="25763">MGPGRVRVFDATTRKGGVKLRTSVPQLADRWELRCSFIFPRIICSLPAPNTDTISSVCLQGLAMTTKRLNEALGKIKGGLAMLEEMDPNVEQSSTATRKAMDALFCYTVMQKEFSKKKRQTTMLQFFKKTRVEDVVPEEDVDDPVEAVEAEEAQVDDDILDSEVDSDGECLTILLKIIEQQTFFLLHVHPNTEFVISLLATSTLMLMVMTQECGAFINGFMGEMTFDLCK</sequence>
<gene>
    <name evidence="1" type="ORF">E2C01_040478</name>
</gene>
<name>A0A5B7FJT7_PORTR</name>
<proteinExistence type="predicted"/>
<protein>
    <submittedName>
        <fullName evidence="1">Uncharacterized protein</fullName>
    </submittedName>
</protein>
<keyword evidence="2" id="KW-1185">Reference proteome</keyword>